<evidence type="ECO:0000313" key="2">
    <source>
        <dbReference type="Proteomes" id="UP000316759"/>
    </source>
</evidence>
<evidence type="ECO:0000313" key="1">
    <source>
        <dbReference type="EMBL" id="TPP58327.1"/>
    </source>
</evidence>
<dbReference type="EMBL" id="SUNJ01012109">
    <property type="protein sequence ID" value="TPP58327.1"/>
    <property type="molecule type" value="Genomic_DNA"/>
</dbReference>
<reference evidence="1 2" key="1">
    <citation type="submission" date="2019-04" db="EMBL/GenBank/DDBJ databases">
        <title>Annotation for the trematode Fasciola gigantica.</title>
        <authorList>
            <person name="Choi Y.-J."/>
        </authorList>
    </citation>
    <scope>NUCLEOTIDE SEQUENCE [LARGE SCALE GENOMIC DNA]</scope>
    <source>
        <strain evidence="1">Uganda_cow_1</strain>
    </source>
</reference>
<name>A0A504YK38_FASGI</name>
<accession>A0A504YK38</accession>
<gene>
    <name evidence="1" type="ORF">FGIG_06404</name>
</gene>
<dbReference type="Proteomes" id="UP000316759">
    <property type="component" value="Unassembled WGS sequence"/>
</dbReference>
<comment type="caution">
    <text evidence="1">The sequence shown here is derived from an EMBL/GenBank/DDBJ whole genome shotgun (WGS) entry which is preliminary data.</text>
</comment>
<organism evidence="1 2">
    <name type="scientific">Fasciola gigantica</name>
    <name type="common">Giant liver fluke</name>
    <dbReference type="NCBI Taxonomy" id="46835"/>
    <lineage>
        <taxon>Eukaryota</taxon>
        <taxon>Metazoa</taxon>
        <taxon>Spiralia</taxon>
        <taxon>Lophotrochozoa</taxon>
        <taxon>Platyhelminthes</taxon>
        <taxon>Trematoda</taxon>
        <taxon>Digenea</taxon>
        <taxon>Plagiorchiida</taxon>
        <taxon>Echinostomata</taxon>
        <taxon>Echinostomatoidea</taxon>
        <taxon>Fasciolidae</taxon>
        <taxon>Fasciola</taxon>
    </lineage>
</organism>
<dbReference type="AlphaFoldDB" id="A0A504YK38"/>
<protein>
    <submittedName>
        <fullName evidence="1">Uncharacterized protein</fullName>
    </submittedName>
</protein>
<dbReference type="STRING" id="46835.A0A504YK38"/>
<sequence length="121" mass="13275">MKVQAAEVGGQACWLLSVSTGQDALPTDWKAPAVVAIPNDGPSPQRRTYRPARPECVPLNCLENLLRENAFKHPGERGLLSEAQSGFNNTRPCPYKGLGFLSEQQTNGWSEMVFLDFSKAL</sequence>
<keyword evidence="2" id="KW-1185">Reference proteome</keyword>
<proteinExistence type="predicted"/>